<reference evidence="1" key="1">
    <citation type="journal article" date="2019" name="Sci. Rep.">
        <title>Draft genome of Tanacetum cinerariifolium, the natural source of mosquito coil.</title>
        <authorList>
            <person name="Yamashiro T."/>
            <person name="Shiraishi A."/>
            <person name="Satake H."/>
            <person name="Nakayama K."/>
        </authorList>
    </citation>
    <scope>NUCLEOTIDE SEQUENCE</scope>
</reference>
<organism evidence="1">
    <name type="scientific">Tanacetum cinerariifolium</name>
    <name type="common">Dalmatian daisy</name>
    <name type="synonym">Chrysanthemum cinerariifolium</name>
    <dbReference type="NCBI Taxonomy" id="118510"/>
    <lineage>
        <taxon>Eukaryota</taxon>
        <taxon>Viridiplantae</taxon>
        <taxon>Streptophyta</taxon>
        <taxon>Embryophyta</taxon>
        <taxon>Tracheophyta</taxon>
        <taxon>Spermatophyta</taxon>
        <taxon>Magnoliopsida</taxon>
        <taxon>eudicotyledons</taxon>
        <taxon>Gunneridae</taxon>
        <taxon>Pentapetalae</taxon>
        <taxon>asterids</taxon>
        <taxon>campanulids</taxon>
        <taxon>Asterales</taxon>
        <taxon>Asteraceae</taxon>
        <taxon>Asteroideae</taxon>
        <taxon>Anthemideae</taxon>
        <taxon>Anthemidinae</taxon>
        <taxon>Tanacetum</taxon>
    </lineage>
</organism>
<evidence type="ECO:0000313" key="1">
    <source>
        <dbReference type="EMBL" id="GEX03874.1"/>
    </source>
</evidence>
<dbReference type="GO" id="GO:0003964">
    <property type="term" value="F:RNA-directed DNA polymerase activity"/>
    <property type="evidence" value="ECO:0007669"/>
    <property type="project" value="UniProtKB-KW"/>
</dbReference>
<gene>
    <name evidence="1" type="ORF">Tci_275849</name>
</gene>
<keyword evidence="1" id="KW-0695">RNA-directed DNA polymerase</keyword>
<proteinExistence type="predicted"/>
<comment type="caution">
    <text evidence="1">The sequence shown here is derived from an EMBL/GenBank/DDBJ whole genome shotgun (WGS) entry which is preliminary data.</text>
</comment>
<name>A0A699H0Z1_TANCI</name>
<keyword evidence="1" id="KW-0548">Nucleotidyltransferase</keyword>
<dbReference type="EMBL" id="BKCJ010086292">
    <property type="protein sequence ID" value="GEX03874.1"/>
    <property type="molecule type" value="Genomic_DNA"/>
</dbReference>
<dbReference type="AlphaFoldDB" id="A0A699H0Z1"/>
<keyword evidence="1" id="KW-0808">Transferase</keyword>
<accession>A0A699H0Z1</accession>
<protein>
    <submittedName>
        <fullName evidence="1">Reverse transcriptase domain-containing protein</fullName>
    </submittedName>
</protein>
<sequence length="122" mass="13151">MQTQMTSLTNSNIKLKTMFGQFMKMNTASSSGTGSLPSNTIPNPREDLKVITTRSDVTLAGPSVSPHPLSKEVDREPDTITDQVLTESTNNFPPMVVQPSPASTSFSTISSSKMLEVTKDTV</sequence>